<dbReference type="Proteomes" id="UP001054902">
    <property type="component" value="Unassembled WGS sequence"/>
</dbReference>
<dbReference type="EMBL" id="BLLK01000051">
    <property type="protein sequence ID" value="GFH56064.1"/>
    <property type="molecule type" value="Genomic_DNA"/>
</dbReference>
<dbReference type="GO" id="GO:0007189">
    <property type="term" value="P:adenylate cyclase-activating G protein-coupled receptor signaling pathway"/>
    <property type="evidence" value="ECO:0007669"/>
    <property type="project" value="TreeGrafter"/>
</dbReference>
<protein>
    <recommendedName>
        <fullName evidence="7">G-protein coupled receptors family 1 profile domain-containing protein</fullName>
    </recommendedName>
</protein>
<dbReference type="Gene3D" id="1.20.1070.10">
    <property type="entry name" value="Rhodopsin 7-helix transmembrane proteins"/>
    <property type="match status" value="1"/>
</dbReference>
<gene>
    <name evidence="8" type="ORF">CTEN210_12540</name>
</gene>
<dbReference type="GO" id="GO:0005886">
    <property type="term" value="C:plasma membrane"/>
    <property type="evidence" value="ECO:0007669"/>
    <property type="project" value="TreeGrafter"/>
</dbReference>
<keyword evidence="2 6" id="KW-0812">Transmembrane</keyword>
<comment type="caution">
    <text evidence="8">The sequence shown here is derived from an EMBL/GenBank/DDBJ whole genome shotgun (WGS) entry which is preliminary data.</text>
</comment>
<evidence type="ECO:0000256" key="5">
    <source>
        <dbReference type="SAM" id="MobiDB-lite"/>
    </source>
</evidence>
<dbReference type="PROSITE" id="PS50262">
    <property type="entry name" value="G_PROTEIN_RECEP_F1_2"/>
    <property type="match status" value="1"/>
</dbReference>
<comment type="subcellular location">
    <subcellularLocation>
        <location evidence="1">Membrane</location>
        <topology evidence="1">Multi-pass membrane protein</topology>
    </subcellularLocation>
</comment>
<feature type="transmembrane region" description="Helical" evidence="6">
    <location>
        <begin position="115"/>
        <end position="135"/>
    </location>
</feature>
<dbReference type="SUPFAM" id="SSF81321">
    <property type="entry name" value="Family A G protein-coupled receptor-like"/>
    <property type="match status" value="1"/>
</dbReference>
<organism evidence="8 9">
    <name type="scientific">Chaetoceros tenuissimus</name>
    <dbReference type="NCBI Taxonomy" id="426638"/>
    <lineage>
        <taxon>Eukaryota</taxon>
        <taxon>Sar</taxon>
        <taxon>Stramenopiles</taxon>
        <taxon>Ochrophyta</taxon>
        <taxon>Bacillariophyta</taxon>
        <taxon>Coscinodiscophyceae</taxon>
        <taxon>Chaetocerotophycidae</taxon>
        <taxon>Chaetocerotales</taxon>
        <taxon>Chaetocerotaceae</taxon>
        <taxon>Chaetoceros</taxon>
    </lineage>
</organism>
<evidence type="ECO:0000256" key="3">
    <source>
        <dbReference type="ARBA" id="ARBA00022989"/>
    </source>
</evidence>
<dbReference type="GO" id="GO:0004930">
    <property type="term" value="F:G protein-coupled receptor activity"/>
    <property type="evidence" value="ECO:0007669"/>
    <property type="project" value="TreeGrafter"/>
</dbReference>
<name>A0AAD3D1M4_9STRA</name>
<dbReference type="PANTHER" id="PTHR23112:SF0">
    <property type="entry name" value="TRANSMEMBRANE PROTEIN 116"/>
    <property type="match status" value="1"/>
</dbReference>
<evidence type="ECO:0000256" key="1">
    <source>
        <dbReference type="ARBA" id="ARBA00004141"/>
    </source>
</evidence>
<sequence length="475" mass="53765">MDFNTATRRLVLDGINNYKLGDDISSFNFTRSAILIATISGSLSCVSSLLIIVVIVRSKKWSPYHRIMLIYSIFDFMLSFAIALTTIPMPPEDAAIYDFGGSSYGNRFTCSLQSYTILFSLFGLMASASILYTYYCCAIVFKMPLDQFARRVERPLYLVSFISATIYSLVFLIGYPDMMNPSPIAPWCSWDSFPHGCIEDGENIAEDEFVCHRGRSSDQNVLVLLMIPPLVISFIVLITTMSSILYTYSKNLKTLCKARDEMKLNGEEEVLQESIEEAKITSRKVTMQAIAYILSFLLTWIFLLLRFGIRDSDALEILRLVFQPSQGVFHVVIFLWQKIDIARTTYSDSNLSVYEAFIRIITNPNEIEEKPISNLNNKIFEIEHYRRDSINGIDKALENMIVENFEDDSQREQSTNKFSINDQNSQGLSYFGTSNFSEGISFAATSTQTPTSGERTNKEHSNFGLSIAGDTLDSN</sequence>
<keyword evidence="3 6" id="KW-1133">Transmembrane helix</keyword>
<feature type="transmembrane region" description="Helical" evidence="6">
    <location>
        <begin position="68"/>
        <end position="87"/>
    </location>
</feature>
<dbReference type="PANTHER" id="PTHR23112">
    <property type="entry name" value="G PROTEIN-COUPLED RECEPTOR 157-RELATED"/>
    <property type="match status" value="1"/>
</dbReference>
<feature type="domain" description="G-protein coupled receptors family 1 profile" evidence="7">
    <location>
        <begin position="47"/>
        <end position="301"/>
    </location>
</feature>
<feature type="region of interest" description="Disordered" evidence="5">
    <location>
        <begin position="442"/>
        <end position="475"/>
    </location>
</feature>
<feature type="transmembrane region" description="Helical" evidence="6">
    <location>
        <begin position="156"/>
        <end position="175"/>
    </location>
</feature>
<evidence type="ECO:0000313" key="8">
    <source>
        <dbReference type="EMBL" id="GFH56064.1"/>
    </source>
</evidence>
<dbReference type="CDD" id="cd00637">
    <property type="entry name" value="7tm_classA_rhodopsin-like"/>
    <property type="match status" value="1"/>
</dbReference>
<evidence type="ECO:0000256" key="6">
    <source>
        <dbReference type="SAM" id="Phobius"/>
    </source>
</evidence>
<evidence type="ECO:0000313" key="9">
    <source>
        <dbReference type="Proteomes" id="UP001054902"/>
    </source>
</evidence>
<dbReference type="AlphaFoldDB" id="A0AAD3D1M4"/>
<evidence type="ECO:0000256" key="2">
    <source>
        <dbReference type="ARBA" id="ARBA00022692"/>
    </source>
</evidence>
<reference evidence="8 9" key="1">
    <citation type="journal article" date="2021" name="Sci. Rep.">
        <title>The genome of the diatom Chaetoceros tenuissimus carries an ancient integrated fragment of an extant virus.</title>
        <authorList>
            <person name="Hongo Y."/>
            <person name="Kimura K."/>
            <person name="Takaki Y."/>
            <person name="Yoshida Y."/>
            <person name="Baba S."/>
            <person name="Kobayashi G."/>
            <person name="Nagasaki K."/>
            <person name="Hano T."/>
            <person name="Tomaru Y."/>
        </authorList>
    </citation>
    <scope>NUCLEOTIDE SEQUENCE [LARGE SCALE GENOMIC DNA]</scope>
    <source>
        <strain evidence="8 9">NIES-3715</strain>
    </source>
</reference>
<evidence type="ECO:0000256" key="4">
    <source>
        <dbReference type="ARBA" id="ARBA00023136"/>
    </source>
</evidence>
<proteinExistence type="predicted"/>
<evidence type="ECO:0000259" key="7">
    <source>
        <dbReference type="PROSITE" id="PS50262"/>
    </source>
</evidence>
<feature type="compositionally biased region" description="Polar residues" evidence="5">
    <location>
        <begin position="442"/>
        <end position="454"/>
    </location>
</feature>
<accession>A0AAD3D1M4</accession>
<feature type="transmembrane region" description="Helical" evidence="6">
    <location>
        <begin position="222"/>
        <end position="248"/>
    </location>
</feature>
<dbReference type="InterPro" id="IPR017452">
    <property type="entry name" value="GPCR_Rhodpsn_7TM"/>
</dbReference>
<feature type="transmembrane region" description="Helical" evidence="6">
    <location>
        <begin position="289"/>
        <end position="309"/>
    </location>
</feature>
<keyword evidence="9" id="KW-1185">Reference proteome</keyword>
<feature type="transmembrane region" description="Helical" evidence="6">
    <location>
        <begin position="33"/>
        <end position="56"/>
    </location>
</feature>
<keyword evidence="4 6" id="KW-0472">Membrane</keyword>